<reference evidence="2" key="1">
    <citation type="submission" date="2014-03" db="EMBL/GenBank/DDBJ databases">
        <authorList>
            <person name="Aksoy S."/>
            <person name="Warren W."/>
            <person name="Wilson R.K."/>
        </authorList>
    </citation>
    <scope>NUCLEOTIDE SEQUENCE [LARGE SCALE GENOMIC DNA]</scope>
    <source>
        <strain evidence="2">IAEA</strain>
    </source>
</reference>
<dbReference type="AlphaFoldDB" id="A0A1A9WQ78"/>
<sequence length="66" mass="7375">MAKTSRMGLRSKGTVREVLKALSVPICSSNPKLVVVKRHEEIEVICMLYTASLQLLQRSSSSKRQT</sequence>
<evidence type="ECO:0000313" key="2">
    <source>
        <dbReference type="Proteomes" id="UP000091820"/>
    </source>
</evidence>
<dbReference type="Proteomes" id="UP000091820">
    <property type="component" value="Unassembled WGS sequence"/>
</dbReference>
<protein>
    <submittedName>
        <fullName evidence="1">Uncharacterized protein</fullName>
    </submittedName>
</protein>
<reference evidence="1" key="2">
    <citation type="submission" date="2020-05" db="UniProtKB">
        <authorList>
            <consortium name="EnsemblMetazoa"/>
        </authorList>
    </citation>
    <scope>IDENTIFICATION</scope>
    <source>
        <strain evidence="1">IAEA</strain>
    </source>
</reference>
<accession>A0A1A9WQ78</accession>
<evidence type="ECO:0000313" key="1">
    <source>
        <dbReference type="EnsemblMetazoa" id="GBRI027913-PA"/>
    </source>
</evidence>
<dbReference type="EnsemblMetazoa" id="GBRI027913-RA">
    <property type="protein sequence ID" value="GBRI027913-PA"/>
    <property type="gene ID" value="GBRI027913"/>
</dbReference>
<name>A0A1A9WQ78_9MUSC</name>
<proteinExistence type="predicted"/>
<dbReference type="VEuPathDB" id="VectorBase:GBRI027913"/>
<organism evidence="1 2">
    <name type="scientific">Glossina brevipalpis</name>
    <dbReference type="NCBI Taxonomy" id="37001"/>
    <lineage>
        <taxon>Eukaryota</taxon>
        <taxon>Metazoa</taxon>
        <taxon>Ecdysozoa</taxon>
        <taxon>Arthropoda</taxon>
        <taxon>Hexapoda</taxon>
        <taxon>Insecta</taxon>
        <taxon>Pterygota</taxon>
        <taxon>Neoptera</taxon>
        <taxon>Endopterygota</taxon>
        <taxon>Diptera</taxon>
        <taxon>Brachycera</taxon>
        <taxon>Muscomorpha</taxon>
        <taxon>Hippoboscoidea</taxon>
        <taxon>Glossinidae</taxon>
        <taxon>Glossina</taxon>
    </lineage>
</organism>
<keyword evidence="2" id="KW-1185">Reference proteome</keyword>